<evidence type="ECO:0000313" key="1">
    <source>
        <dbReference type="EMBL" id="GFY29830.1"/>
    </source>
</evidence>
<organism evidence="1 2">
    <name type="scientific">Trichonephila clavipes</name>
    <name type="common">Golden silk orbweaver</name>
    <name type="synonym">Nephila clavipes</name>
    <dbReference type="NCBI Taxonomy" id="2585209"/>
    <lineage>
        <taxon>Eukaryota</taxon>
        <taxon>Metazoa</taxon>
        <taxon>Ecdysozoa</taxon>
        <taxon>Arthropoda</taxon>
        <taxon>Chelicerata</taxon>
        <taxon>Arachnida</taxon>
        <taxon>Araneae</taxon>
        <taxon>Araneomorphae</taxon>
        <taxon>Entelegynae</taxon>
        <taxon>Araneoidea</taxon>
        <taxon>Nephilidae</taxon>
        <taxon>Trichonephila</taxon>
    </lineage>
</organism>
<reference evidence="1" key="1">
    <citation type="submission" date="2020-08" db="EMBL/GenBank/DDBJ databases">
        <title>Multicomponent nature underlies the extraordinary mechanical properties of spider dragline silk.</title>
        <authorList>
            <person name="Kono N."/>
            <person name="Nakamura H."/>
            <person name="Mori M."/>
            <person name="Yoshida Y."/>
            <person name="Ohtoshi R."/>
            <person name="Malay A.D."/>
            <person name="Moran D.A.P."/>
            <person name="Tomita M."/>
            <person name="Numata K."/>
            <person name="Arakawa K."/>
        </authorList>
    </citation>
    <scope>NUCLEOTIDE SEQUENCE</scope>
</reference>
<gene>
    <name evidence="1" type="primary">NCL1_45911</name>
    <name evidence="1" type="ORF">TNCV_4071431</name>
</gene>
<sequence length="142" mass="16148">MHRPTGPAHGIMVWGGIEFHCHTPLLRIADTLNSQRCISQVLDPVVFPNIQRLPSAIFQKDNARPHVARNVQEFFLTHQIELLPWPACSLDLSPNENVWFMVAHGLARDTPPAATPDQLWEYVEAAWRLMYPKDTSKASMIL</sequence>
<dbReference type="GO" id="GO:0003676">
    <property type="term" value="F:nucleic acid binding"/>
    <property type="evidence" value="ECO:0007669"/>
    <property type="project" value="InterPro"/>
</dbReference>
<protein>
    <submittedName>
        <fullName evidence="1">Transposable element Tcb1 transposase</fullName>
    </submittedName>
</protein>
<dbReference type="AlphaFoldDB" id="A0A8X6W804"/>
<name>A0A8X6W804_TRICX</name>
<dbReference type="Gene3D" id="3.30.420.10">
    <property type="entry name" value="Ribonuclease H-like superfamily/Ribonuclease H"/>
    <property type="match status" value="1"/>
</dbReference>
<comment type="caution">
    <text evidence="1">The sequence shown here is derived from an EMBL/GenBank/DDBJ whole genome shotgun (WGS) entry which is preliminary data.</text>
</comment>
<proteinExistence type="predicted"/>
<accession>A0A8X6W804</accession>
<dbReference type="EMBL" id="BMAU01021390">
    <property type="protein sequence ID" value="GFY29830.1"/>
    <property type="molecule type" value="Genomic_DNA"/>
</dbReference>
<evidence type="ECO:0000313" key="2">
    <source>
        <dbReference type="Proteomes" id="UP000887159"/>
    </source>
</evidence>
<dbReference type="InterPro" id="IPR036397">
    <property type="entry name" value="RNaseH_sf"/>
</dbReference>
<dbReference type="Proteomes" id="UP000887159">
    <property type="component" value="Unassembled WGS sequence"/>
</dbReference>
<keyword evidence="2" id="KW-1185">Reference proteome</keyword>